<dbReference type="GO" id="GO:0000993">
    <property type="term" value="F:RNA polymerase II complex binding"/>
    <property type="evidence" value="ECO:0007669"/>
    <property type="project" value="TreeGrafter"/>
</dbReference>
<keyword evidence="1" id="KW-0677">Repeat</keyword>
<protein>
    <submittedName>
        <fullName evidence="4">Uncharacterized protein</fullName>
    </submittedName>
</protein>
<dbReference type="OrthoDB" id="343935at2"/>
<dbReference type="PANTHER" id="PTHR14027">
    <property type="entry name" value="RNA POLYMERASE-ASSOCIATED PROTEIN CTR9"/>
    <property type="match status" value="1"/>
</dbReference>
<reference evidence="4" key="1">
    <citation type="journal article" date="2019" name="PLoS Negl. Trop. Dis.">
        <title>Revisiting the worldwide diversity of Leptospira species in the environment.</title>
        <authorList>
            <person name="Vincent A.T."/>
            <person name="Schiettekatte O."/>
            <person name="Bourhy P."/>
            <person name="Veyrier F.J."/>
            <person name="Picardeau M."/>
        </authorList>
    </citation>
    <scope>NUCLEOTIDE SEQUENCE [LARGE SCALE GENOMIC DNA]</scope>
    <source>
        <strain evidence="4">201300427</strain>
    </source>
</reference>
<feature type="region of interest" description="Disordered" evidence="3">
    <location>
        <begin position="188"/>
        <end position="207"/>
    </location>
</feature>
<dbReference type="GO" id="GO:0006355">
    <property type="term" value="P:regulation of DNA-templated transcription"/>
    <property type="evidence" value="ECO:0007669"/>
    <property type="project" value="InterPro"/>
</dbReference>
<comment type="caution">
    <text evidence="4">The sequence shown here is derived from an EMBL/GenBank/DDBJ whole genome shotgun (WGS) entry which is preliminary data.</text>
</comment>
<dbReference type="PANTHER" id="PTHR14027:SF2">
    <property type="entry name" value="RNA POLYMERASE-ASSOCIATED PROTEIN CTR9 HOMOLOG"/>
    <property type="match status" value="1"/>
</dbReference>
<evidence type="ECO:0000313" key="5">
    <source>
        <dbReference type="Proteomes" id="UP000298058"/>
    </source>
</evidence>
<name>A0A4R9LZK0_9LEPT</name>
<feature type="compositionally biased region" description="Low complexity" evidence="3">
    <location>
        <begin position="188"/>
        <end position="198"/>
    </location>
</feature>
<dbReference type="SMART" id="SM00028">
    <property type="entry name" value="TPR"/>
    <property type="match status" value="3"/>
</dbReference>
<organism evidence="4 5">
    <name type="scientific">Leptospira idonii</name>
    <dbReference type="NCBI Taxonomy" id="1193500"/>
    <lineage>
        <taxon>Bacteria</taxon>
        <taxon>Pseudomonadati</taxon>
        <taxon>Spirochaetota</taxon>
        <taxon>Spirochaetia</taxon>
        <taxon>Leptospirales</taxon>
        <taxon>Leptospiraceae</taxon>
        <taxon>Leptospira</taxon>
    </lineage>
</organism>
<evidence type="ECO:0000256" key="2">
    <source>
        <dbReference type="ARBA" id="ARBA00022803"/>
    </source>
</evidence>
<evidence type="ECO:0000313" key="4">
    <source>
        <dbReference type="EMBL" id="TGN19793.1"/>
    </source>
</evidence>
<proteinExistence type="predicted"/>
<dbReference type="InterPro" id="IPR011990">
    <property type="entry name" value="TPR-like_helical_dom_sf"/>
</dbReference>
<accession>A0A4R9LZK0</accession>
<sequence>MYKKLIQFVLLSAFIFSSFYCKDKDKAIDHYAKGIEYYSKKKLEKAIIEFSEAASADSSFLPPRLMKGKSEYYLGKYEDALKTFQTIESDYPGNAASLTWIGKIYMLSSDKRTEAKKYLTLAVQYDDNQIDSHYYLGKLFEQEGNVKDALIQYNHGIEISKRVDKIKRDLVEIYKNAGLDYESLNKPSVTPVASSATSVKKESKKAK</sequence>
<dbReference type="InterPro" id="IPR031101">
    <property type="entry name" value="Ctr9"/>
</dbReference>
<dbReference type="Proteomes" id="UP000298058">
    <property type="component" value="Unassembled WGS sequence"/>
</dbReference>
<dbReference type="InterPro" id="IPR019734">
    <property type="entry name" value="TPR_rpt"/>
</dbReference>
<dbReference type="AlphaFoldDB" id="A0A4R9LZK0"/>
<keyword evidence="5" id="KW-1185">Reference proteome</keyword>
<evidence type="ECO:0000256" key="1">
    <source>
        <dbReference type="ARBA" id="ARBA00022737"/>
    </source>
</evidence>
<dbReference type="Pfam" id="PF13432">
    <property type="entry name" value="TPR_16"/>
    <property type="match status" value="1"/>
</dbReference>
<dbReference type="Gene3D" id="1.25.40.10">
    <property type="entry name" value="Tetratricopeptide repeat domain"/>
    <property type="match status" value="1"/>
</dbReference>
<gene>
    <name evidence="4" type="ORF">EHS15_07030</name>
</gene>
<evidence type="ECO:0000256" key="3">
    <source>
        <dbReference type="SAM" id="MobiDB-lite"/>
    </source>
</evidence>
<dbReference type="EMBL" id="RQHW01000027">
    <property type="protein sequence ID" value="TGN19793.1"/>
    <property type="molecule type" value="Genomic_DNA"/>
</dbReference>
<dbReference type="RefSeq" id="WP_135759853.1">
    <property type="nucleotide sequence ID" value="NZ_RQHW01000027.1"/>
</dbReference>
<keyword evidence="2" id="KW-0802">TPR repeat</keyword>
<dbReference type="GO" id="GO:0006368">
    <property type="term" value="P:transcription elongation by RNA polymerase II"/>
    <property type="evidence" value="ECO:0007669"/>
    <property type="project" value="TreeGrafter"/>
</dbReference>
<dbReference type="SUPFAM" id="SSF48452">
    <property type="entry name" value="TPR-like"/>
    <property type="match status" value="1"/>
</dbReference>